<keyword evidence="2" id="KW-0812">Transmembrane</keyword>
<dbReference type="InterPro" id="IPR002372">
    <property type="entry name" value="PQQ_rpt_dom"/>
</dbReference>
<feature type="transmembrane region" description="Helical" evidence="2">
    <location>
        <begin position="47"/>
        <end position="65"/>
    </location>
</feature>
<dbReference type="PANTHER" id="PTHR34512">
    <property type="entry name" value="CELL SURFACE PROTEIN"/>
    <property type="match status" value="1"/>
</dbReference>
<dbReference type="InterPro" id="IPR018391">
    <property type="entry name" value="PQQ_b-propeller_rpt"/>
</dbReference>
<dbReference type="SUPFAM" id="SSF50998">
    <property type="entry name" value="Quinoprotein alcohol dehydrogenase-like"/>
    <property type="match status" value="1"/>
</dbReference>
<dbReference type="Proteomes" id="UP000293764">
    <property type="component" value="Unassembled WGS sequence"/>
</dbReference>
<dbReference type="EMBL" id="SDWW01000007">
    <property type="protein sequence ID" value="RYV52200.1"/>
    <property type="molecule type" value="Genomic_DNA"/>
</dbReference>
<dbReference type="RefSeq" id="WP_130101440.1">
    <property type="nucleotide sequence ID" value="NZ_SDWW01000007.1"/>
</dbReference>
<evidence type="ECO:0000259" key="3">
    <source>
        <dbReference type="Pfam" id="PF13360"/>
    </source>
</evidence>
<protein>
    <recommendedName>
        <fullName evidence="3">Pyrrolo-quinoline quinone repeat domain-containing protein</fullName>
    </recommendedName>
</protein>
<dbReference type="Gene3D" id="2.130.10.10">
    <property type="entry name" value="YVTN repeat-like/Quinoprotein amine dehydrogenase"/>
    <property type="match status" value="2"/>
</dbReference>
<keyword evidence="5" id="KW-1185">Reference proteome</keyword>
<proteinExistence type="predicted"/>
<dbReference type="InterPro" id="IPR015943">
    <property type="entry name" value="WD40/YVTN_repeat-like_dom_sf"/>
</dbReference>
<name>A0A4Q5N250_9MICO</name>
<feature type="region of interest" description="Disordered" evidence="1">
    <location>
        <begin position="1"/>
        <end position="33"/>
    </location>
</feature>
<sequence length="493" mass="51069">MRPRPGLQDVVLVDDGDGDDQGGDSPVAESDGADAGRARRFVRRWRWPVAGVVVLALVSAGVVASRRDAARLADLAGVPGILAPLDGRVRELWTTADFPFPTISDLGGVLVGATYDMVAFADPQVRGVEARTGEELWSMPLGGQPGGSRCVPAAGPVAGPRQAVLVCVVVDAVEDAVEEGAAGSSPGETTWRRPTRVHLAVLDPRTGRVLREQPAAPDDWLVAFGTDVVRTSAGEGGTDVTRLDPRTGEAVWTSHHPADSGELVQSGYAVTDGDGLLVSAGSRAWLLSSTGELVDEWEVATDDGWSLFQAGGHVLRAEYASNASGLVLTDLVTGVRITPPEGSSPWPGVDDGSMPGVLFTSGLGLAAWDLGTGERRWQREGAATGAVDGAFVLDGAVYTVGDGVVSALDGASGKELWTVRTGLSGPYDLATDGRSLLVLGSASGSATSTVRALDLTDGRLQWDAPLTHPMQSLEVSAGHLFAQTDEGVFVALG</sequence>
<gene>
    <name evidence="4" type="ORF">EUA98_04310</name>
</gene>
<evidence type="ECO:0000256" key="2">
    <source>
        <dbReference type="SAM" id="Phobius"/>
    </source>
</evidence>
<dbReference type="Pfam" id="PF13360">
    <property type="entry name" value="PQQ_2"/>
    <property type="match status" value="1"/>
</dbReference>
<dbReference type="InterPro" id="IPR011047">
    <property type="entry name" value="Quinoprotein_ADH-like_sf"/>
</dbReference>
<reference evidence="4 5" key="1">
    <citation type="submission" date="2019-01" db="EMBL/GenBank/DDBJ databases">
        <title>Novel species of Cellulomonas.</title>
        <authorList>
            <person name="Liu Q."/>
            <person name="Xin Y.-H."/>
        </authorList>
    </citation>
    <scope>NUCLEOTIDE SEQUENCE [LARGE SCALE GENOMIC DNA]</scope>
    <source>
        <strain evidence="4 5">HLT2-17</strain>
    </source>
</reference>
<dbReference type="SMART" id="SM00564">
    <property type="entry name" value="PQQ"/>
    <property type="match status" value="4"/>
</dbReference>
<feature type="compositionally biased region" description="Low complexity" evidence="1">
    <location>
        <begin position="1"/>
        <end position="11"/>
    </location>
</feature>
<accession>A0A4Q5N250</accession>
<feature type="domain" description="Pyrrolo-quinoline quinone repeat" evidence="3">
    <location>
        <begin position="362"/>
        <end position="476"/>
    </location>
</feature>
<keyword evidence="2" id="KW-1133">Transmembrane helix</keyword>
<dbReference type="PANTHER" id="PTHR34512:SF30">
    <property type="entry name" value="OUTER MEMBRANE PROTEIN ASSEMBLY FACTOR BAMB"/>
    <property type="match status" value="1"/>
</dbReference>
<evidence type="ECO:0000313" key="4">
    <source>
        <dbReference type="EMBL" id="RYV52200.1"/>
    </source>
</evidence>
<evidence type="ECO:0000313" key="5">
    <source>
        <dbReference type="Proteomes" id="UP000293764"/>
    </source>
</evidence>
<feature type="compositionally biased region" description="Acidic residues" evidence="1">
    <location>
        <begin position="12"/>
        <end position="22"/>
    </location>
</feature>
<keyword evidence="2" id="KW-0472">Membrane</keyword>
<evidence type="ECO:0000256" key="1">
    <source>
        <dbReference type="SAM" id="MobiDB-lite"/>
    </source>
</evidence>
<comment type="caution">
    <text evidence="4">The sequence shown here is derived from an EMBL/GenBank/DDBJ whole genome shotgun (WGS) entry which is preliminary data.</text>
</comment>
<dbReference type="AlphaFoldDB" id="A0A4Q5N250"/>
<organism evidence="4 5">
    <name type="scientific">Pengzhenrongella frigida</name>
    <dbReference type="NCBI Taxonomy" id="1259133"/>
    <lineage>
        <taxon>Bacteria</taxon>
        <taxon>Bacillati</taxon>
        <taxon>Actinomycetota</taxon>
        <taxon>Actinomycetes</taxon>
        <taxon>Micrococcales</taxon>
        <taxon>Pengzhenrongella</taxon>
    </lineage>
</organism>
<dbReference type="OrthoDB" id="4820598at2"/>